<evidence type="ECO:0000256" key="5">
    <source>
        <dbReference type="ARBA" id="ARBA00022605"/>
    </source>
</evidence>
<reference evidence="11" key="1">
    <citation type="submission" date="2018-05" db="EMBL/GenBank/DDBJ databases">
        <authorList>
            <person name="Lanie J.A."/>
            <person name="Ng W.-L."/>
            <person name="Kazmierczak K.M."/>
            <person name="Andrzejewski T.M."/>
            <person name="Davidsen T.M."/>
            <person name="Wayne K.J."/>
            <person name="Tettelin H."/>
            <person name="Glass J.I."/>
            <person name="Rusch D."/>
            <person name="Podicherti R."/>
            <person name="Tsui H.-C.T."/>
            <person name="Winkler M.E."/>
        </authorList>
    </citation>
    <scope>NUCLEOTIDE SEQUENCE</scope>
</reference>
<dbReference type="FunFam" id="3.65.10.10:FF:000006">
    <property type="entry name" value="3-phosphoshikimate 1-carboxyvinyltransferase"/>
    <property type="match status" value="1"/>
</dbReference>
<dbReference type="InterPro" id="IPR001986">
    <property type="entry name" value="Enolpyruvate_Tfrase_dom"/>
</dbReference>
<proteinExistence type="inferred from homology"/>
<dbReference type="Gene3D" id="3.65.10.10">
    <property type="entry name" value="Enolpyruvate transferase domain"/>
    <property type="match status" value="2"/>
</dbReference>
<dbReference type="SUPFAM" id="SSF55205">
    <property type="entry name" value="EPT/RTPC-like"/>
    <property type="match status" value="1"/>
</dbReference>
<dbReference type="Pfam" id="PF00275">
    <property type="entry name" value="EPSP_synthase"/>
    <property type="match status" value="1"/>
</dbReference>
<feature type="domain" description="Enolpyruvate transferase" evidence="10">
    <location>
        <begin position="1"/>
        <end position="390"/>
    </location>
</feature>
<dbReference type="PIRSF" id="PIRSF000505">
    <property type="entry name" value="EPSPS"/>
    <property type="match status" value="1"/>
</dbReference>
<dbReference type="InterPro" id="IPR023193">
    <property type="entry name" value="EPSP_synthase_CS"/>
</dbReference>
<comment type="similarity">
    <text evidence="2">Belongs to the EPSP synthase family.</text>
</comment>
<evidence type="ECO:0000256" key="3">
    <source>
        <dbReference type="ARBA" id="ARBA00012450"/>
    </source>
</evidence>
<evidence type="ECO:0000259" key="10">
    <source>
        <dbReference type="Pfam" id="PF00275"/>
    </source>
</evidence>
<dbReference type="NCBIfam" id="TIGR01356">
    <property type="entry name" value="aroA"/>
    <property type="match status" value="1"/>
</dbReference>
<gene>
    <name evidence="11" type="ORF">METZ01_LOCUS50356</name>
</gene>
<dbReference type="InterPro" id="IPR006264">
    <property type="entry name" value="EPSP_synthase"/>
</dbReference>
<dbReference type="AlphaFoldDB" id="A0A381S0A4"/>
<organism evidence="11">
    <name type="scientific">marine metagenome</name>
    <dbReference type="NCBI Taxonomy" id="408172"/>
    <lineage>
        <taxon>unclassified sequences</taxon>
        <taxon>metagenomes</taxon>
        <taxon>ecological metagenomes</taxon>
    </lineage>
</organism>
<accession>A0A381S0A4</accession>
<evidence type="ECO:0000256" key="6">
    <source>
        <dbReference type="ARBA" id="ARBA00022679"/>
    </source>
</evidence>
<comment type="catalytic activity">
    <reaction evidence="9">
        <text>3-phosphoshikimate + phosphoenolpyruvate = 5-O-(1-carboxyvinyl)-3-phosphoshikimate + phosphate</text>
        <dbReference type="Rhea" id="RHEA:21256"/>
        <dbReference type="ChEBI" id="CHEBI:43474"/>
        <dbReference type="ChEBI" id="CHEBI:57701"/>
        <dbReference type="ChEBI" id="CHEBI:58702"/>
        <dbReference type="ChEBI" id="CHEBI:145989"/>
        <dbReference type="EC" id="2.5.1.19"/>
    </reaction>
    <physiologicalReaction direction="left-to-right" evidence="9">
        <dbReference type="Rhea" id="RHEA:21257"/>
    </physiologicalReaction>
</comment>
<dbReference type="GO" id="GO:0008652">
    <property type="term" value="P:amino acid biosynthetic process"/>
    <property type="evidence" value="ECO:0007669"/>
    <property type="project" value="UniProtKB-KW"/>
</dbReference>
<sequence>MFSALANGESRISNLSTGADVQSTRKCLEACGVEIRDEGNEVVVNGGKLSDPIDSLDCGNSGTTTRLLLGLMAGQGINATFIGDDSLSSRPMNRIMDPLYQMGLKSESNDGKLPITIRKSDLNGIRYKSPVASAQVKSAVLLAGLGASGETSITEPVLSRDHTEKMLSGLGANLSTEGLASTVSSMTSPLSPFDLAVPGDPSTAAFFAASAALVPNSELVLTRILVNPTRTGFFTALEKMGAAIERLNLWDEAGELIGNLKICHQSLKGILIDKNDVPGLIDELPIIAVLATQANGRTEVCGAEELRVKECDRIHALCKNLKKMGADIEEMKDGFIINGPTPLKGTDIETFHDHRIAMAFTIAGLVTNGDVVLDHPECASISFPEFYDVLENLKQ</sequence>
<dbReference type="PANTHER" id="PTHR21090">
    <property type="entry name" value="AROM/DEHYDROQUINATE SYNTHASE"/>
    <property type="match status" value="1"/>
</dbReference>
<dbReference type="GO" id="GO:0003866">
    <property type="term" value="F:3-phosphoshikimate 1-carboxyvinyltransferase activity"/>
    <property type="evidence" value="ECO:0007669"/>
    <property type="project" value="UniProtKB-EC"/>
</dbReference>
<dbReference type="EC" id="2.5.1.19" evidence="3"/>
<dbReference type="PROSITE" id="PS00104">
    <property type="entry name" value="EPSP_SYNTHASE_1"/>
    <property type="match status" value="1"/>
</dbReference>
<dbReference type="InterPro" id="IPR013792">
    <property type="entry name" value="RNA3'P_cycl/enolpyr_Trfase_a/b"/>
</dbReference>
<dbReference type="UniPathway" id="UPA00053">
    <property type="reaction ID" value="UER00089"/>
</dbReference>
<dbReference type="PROSITE" id="PS00885">
    <property type="entry name" value="EPSP_SYNTHASE_2"/>
    <property type="match status" value="1"/>
</dbReference>
<dbReference type="GO" id="GO:0009423">
    <property type="term" value="P:chorismate biosynthetic process"/>
    <property type="evidence" value="ECO:0007669"/>
    <property type="project" value="UniProtKB-UniPathway"/>
</dbReference>
<keyword evidence="5" id="KW-0028">Amino-acid biosynthesis</keyword>
<dbReference type="InterPro" id="IPR036968">
    <property type="entry name" value="Enolpyruvate_Tfrase_sf"/>
</dbReference>
<dbReference type="CDD" id="cd01556">
    <property type="entry name" value="EPSP_synthase"/>
    <property type="match status" value="1"/>
</dbReference>
<evidence type="ECO:0000256" key="2">
    <source>
        <dbReference type="ARBA" id="ARBA00009948"/>
    </source>
</evidence>
<dbReference type="PANTHER" id="PTHR21090:SF5">
    <property type="entry name" value="PENTAFUNCTIONAL AROM POLYPEPTIDE"/>
    <property type="match status" value="1"/>
</dbReference>
<comment type="pathway">
    <text evidence="1">Metabolic intermediate biosynthesis; chorismate biosynthesis; chorismate from D-erythrose 4-phosphate and phosphoenolpyruvate: step 6/7.</text>
</comment>
<keyword evidence="4" id="KW-0963">Cytoplasm</keyword>
<keyword evidence="6" id="KW-0808">Transferase</keyword>
<dbReference type="FunFam" id="3.65.10.10:FF:000005">
    <property type="entry name" value="3-phosphoshikimate 1-carboxyvinyltransferase"/>
    <property type="match status" value="1"/>
</dbReference>
<evidence type="ECO:0000256" key="8">
    <source>
        <dbReference type="ARBA" id="ARBA00030046"/>
    </source>
</evidence>
<evidence type="ECO:0000256" key="9">
    <source>
        <dbReference type="ARBA" id="ARBA00044633"/>
    </source>
</evidence>
<evidence type="ECO:0000256" key="1">
    <source>
        <dbReference type="ARBA" id="ARBA00004811"/>
    </source>
</evidence>
<evidence type="ECO:0000256" key="7">
    <source>
        <dbReference type="ARBA" id="ARBA00023141"/>
    </source>
</evidence>
<evidence type="ECO:0000313" key="11">
    <source>
        <dbReference type="EMBL" id="SUZ97502.1"/>
    </source>
</evidence>
<name>A0A381S0A4_9ZZZZ</name>
<evidence type="ECO:0000256" key="4">
    <source>
        <dbReference type="ARBA" id="ARBA00022490"/>
    </source>
</evidence>
<dbReference type="EMBL" id="UINC01002515">
    <property type="protein sequence ID" value="SUZ97502.1"/>
    <property type="molecule type" value="Genomic_DNA"/>
</dbReference>
<keyword evidence="7" id="KW-0057">Aromatic amino acid biosynthesis</keyword>
<dbReference type="HAMAP" id="MF_00210">
    <property type="entry name" value="EPSP_synth"/>
    <property type="match status" value="1"/>
</dbReference>
<protein>
    <recommendedName>
        <fullName evidence="3">3-phosphoshikimate 1-carboxyvinyltransferase</fullName>
        <ecNumber evidence="3">2.5.1.19</ecNumber>
    </recommendedName>
    <alternativeName>
        <fullName evidence="8">5-enolpyruvylshikimate-3-phosphate synthase</fullName>
    </alternativeName>
</protein>
<dbReference type="GO" id="GO:0009073">
    <property type="term" value="P:aromatic amino acid family biosynthetic process"/>
    <property type="evidence" value="ECO:0007669"/>
    <property type="project" value="UniProtKB-KW"/>
</dbReference>